<keyword evidence="1" id="KW-0472">Membrane</keyword>
<gene>
    <name evidence="2" type="ORF">K7C98_36305</name>
</gene>
<dbReference type="Proteomes" id="UP001139031">
    <property type="component" value="Unassembled WGS sequence"/>
</dbReference>
<proteinExistence type="predicted"/>
<feature type="transmembrane region" description="Helical" evidence="1">
    <location>
        <begin position="43"/>
        <end position="66"/>
    </location>
</feature>
<evidence type="ECO:0000256" key="1">
    <source>
        <dbReference type="SAM" id="Phobius"/>
    </source>
</evidence>
<evidence type="ECO:0008006" key="4">
    <source>
        <dbReference type="Google" id="ProtNLM"/>
    </source>
</evidence>
<keyword evidence="3" id="KW-1185">Reference proteome</keyword>
<feature type="transmembrane region" description="Helical" evidence="1">
    <location>
        <begin position="72"/>
        <end position="93"/>
    </location>
</feature>
<feature type="transmembrane region" description="Helical" evidence="1">
    <location>
        <begin position="159"/>
        <end position="178"/>
    </location>
</feature>
<dbReference type="RefSeq" id="WP_224196459.1">
    <property type="nucleotide sequence ID" value="NZ_JAIRAU010000049.1"/>
</dbReference>
<comment type="caution">
    <text evidence="2">The sequence shown here is derived from an EMBL/GenBank/DDBJ whole genome shotgun (WGS) entry which is preliminary data.</text>
</comment>
<accession>A0ABS7U2P2</accession>
<feature type="transmembrane region" description="Helical" evidence="1">
    <location>
        <begin position="128"/>
        <end position="147"/>
    </location>
</feature>
<organism evidence="2 3">
    <name type="scientific">Nannocystis pusilla</name>
    <dbReference type="NCBI Taxonomy" id="889268"/>
    <lineage>
        <taxon>Bacteria</taxon>
        <taxon>Pseudomonadati</taxon>
        <taxon>Myxococcota</taxon>
        <taxon>Polyangia</taxon>
        <taxon>Nannocystales</taxon>
        <taxon>Nannocystaceae</taxon>
        <taxon>Nannocystis</taxon>
    </lineage>
</organism>
<keyword evidence="1" id="KW-1133">Transmembrane helix</keyword>
<sequence length="216" mass="24160">MELDDLKQAWRALDRKLELQGALQLQLLHERAIGRARSRLRPLVFGLWCQTLIGGAFIFVFASFWVNHRDNLPLMLCGIALQVYMIGMVVLGARELAMVRAIDPGDPVVLNQRRLAELSAWRVRTSPWLGLPWALLWIPLVICLAASNGDDLIARAPEFVILQFVIGGVTLAAILLFLRWARSRPQLQAALDRSASGSSVERARAALDAIERFAQE</sequence>
<protein>
    <recommendedName>
        <fullName evidence="4">Serine/threonine protein kinase</fullName>
    </recommendedName>
</protein>
<dbReference type="EMBL" id="JAIRAU010000049">
    <property type="protein sequence ID" value="MBZ5714726.1"/>
    <property type="molecule type" value="Genomic_DNA"/>
</dbReference>
<name>A0ABS7U2P2_9BACT</name>
<evidence type="ECO:0000313" key="2">
    <source>
        <dbReference type="EMBL" id="MBZ5714726.1"/>
    </source>
</evidence>
<keyword evidence="1" id="KW-0812">Transmembrane</keyword>
<reference evidence="2" key="1">
    <citation type="submission" date="2021-08" db="EMBL/GenBank/DDBJ databases">
        <authorList>
            <person name="Stevens D.C."/>
        </authorList>
    </citation>
    <scope>NUCLEOTIDE SEQUENCE</scope>
    <source>
        <strain evidence="2">DSM 53165</strain>
    </source>
</reference>
<evidence type="ECO:0000313" key="3">
    <source>
        <dbReference type="Proteomes" id="UP001139031"/>
    </source>
</evidence>